<organism evidence="3 4">
    <name type="scientific">Streptomyces carpinensis</name>
    <dbReference type="NCBI Taxonomy" id="66369"/>
    <lineage>
        <taxon>Bacteria</taxon>
        <taxon>Bacillati</taxon>
        <taxon>Actinomycetota</taxon>
        <taxon>Actinomycetes</taxon>
        <taxon>Kitasatosporales</taxon>
        <taxon>Streptomycetaceae</taxon>
        <taxon>Streptomyces</taxon>
    </lineage>
</organism>
<comment type="caution">
    <text evidence="3">The sequence shown here is derived from an EMBL/GenBank/DDBJ whole genome shotgun (WGS) entry which is preliminary data.</text>
</comment>
<dbReference type="InterPro" id="IPR002104">
    <property type="entry name" value="Integrase_catalytic"/>
</dbReference>
<feature type="domain" description="Tyr recombinase" evidence="2">
    <location>
        <begin position="1"/>
        <end position="97"/>
    </location>
</feature>
<gene>
    <name evidence="3" type="ORF">ABT317_07700</name>
</gene>
<evidence type="ECO:0000313" key="3">
    <source>
        <dbReference type="EMBL" id="MER6976909.1"/>
    </source>
</evidence>
<dbReference type="EMBL" id="JBEPCU010000077">
    <property type="protein sequence ID" value="MER6976909.1"/>
    <property type="molecule type" value="Genomic_DNA"/>
</dbReference>
<keyword evidence="1" id="KW-0233">DNA recombination</keyword>
<dbReference type="InterPro" id="IPR011010">
    <property type="entry name" value="DNA_brk_join_enz"/>
</dbReference>
<dbReference type="SUPFAM" id="SSF56349">
    <property type="entry name" value="DNA breaking-rejoining enzymes"/>
    <property type="match status" value="1"/>
</dbReference>
<evidence type="ECO:0000256" key="1">
    <source>
        <dbReference type="ARBA" id="ARBA00023172"/>
    </source>
</evidence>
<evidence type="ECO:0000313" key="4">
    <source>
        <dbReference type="Proteomes" id="UP001458415"/>
    </source>
</evidence>
<proteinExistence type="predicted"/>
<evidence type="ECO:0000259" key="2">
    <source>
        <dbReference type="PROSITE" id="PS51898"/>
    </source>
</evidence>
<dbReference type="Proteomes" id="UP001458415">
    <property type="component" value="Unassembled WGS sequence"/>
</dbReference>
<accession>A0ABV1VY89</accession>
<reference evidence="3 4" key="1">
    <citation type="submission" date="2024-06" db="EMBL/GenBank/DDBJ databases">
        <title>The Natural Products Discovery Center: Release of the First 8490 Sequenced Strains for Exploring Actinobacteria Biosynthetic Diversity.</title>
        <authorList>
            <person name="Kalkreuter E."/>
            <person name="Kautsar S.A."/>
            <person name="Yang D."/>
            <person name="Bader C.D."/>
            <person name="Teijaro C.N."/>
            <person name="Fluegel L."/>
            <person name="Davis C.M."/>
            <person name="Simpson J.R."/>
            <person name="Lauterbach L."/>
            <person name="Steele A.D."/>
            <person name="Gui C."/>
            <person name="Meng S."/>
            <person name="Li G."/>
            <person name="Viehrig K."/>
            <person name="Ye F."/>
            <person name="Su P."/>
            <person name="Kiefer A.F."/>
            <person name="Nichols A."/>
            <person name="Cepeda A.J."/>
            <person name="Yan W."/>
            <person name="Fan B."/>
            <person name="Jiang Y."/>
            <person name="Adhikari A."/>
            <person name="Zheng C.-J."/>
            <person name="Schuster L."/>
            <person name="Cowan T.M."/>
            <person name="Smanski M.J."/>
            <person name="Chevrette M.G."/>
            <person name="De Carvalho L.P.S."/>
            <person name="Shen B."/>
        </authorList>
    </citation>
    <scope>NUCLEOTIDE SEQUENCE [LARGE SCALE GENOMIC DNA]</scope>
    <source>
        <strain evidence="3 4">NPDC000634</strain>
    </source>
</reference>
<protein>
    <submittedName>
        <fullName evidence="3">Tyrosine-type recombinase/integrase</fullName>
    </submittedName>
</protein>
<dbReference type="RefSeq" id="WP_208640711.1">
    <property type="nucleotide sequence ID" value="NZ_MUBM01000154.1"/>
</dbReference>
<dbReference type="InterPro" id="IPR013762">
    <property type="entry name" value="Integrase-like_cat_sf"/>
</dbReference>
<dbReference type="Gene3D" id="1.10.443.10">
    <property type="entry name" value="Intergrase catalytic core"/>
    <property type="match status" value="1"/>
</dbReference>
<name>A0ABV1VY89_9ACTN</name>
<sequence length="119" mass="13077">MITSNGMPNRARTGESLSVPRGRLLGRNHFNRLWHKACSEVGIRGLHFHDLRHTGNTLAALTGAGTRELMARMVHSTMRAALIYQHASADRDRLIADALSGLVDKGRRNRKGHAGDTAD</sequence>
<dbReference type="Pfam" id="PF00589">
    <property type="entry name" value="Phage_integrase"/>
    <property type="match status" value="1"/>
</dbReference>
<keyword evidence="4" id="KW-1185">Reference proteome</keyword>
<dbReference type="PROSITE" id="PS51898">
    <property type="entry name" value="TYR_RECOMBINASE"/>
    <property type="match status" value="1"/>
</dbReference>